<evidence type="ECO:0000256" key="4">
    <source>
        <dbReference type="ARBA" id="ARBA00023163"/>
    </source>
</evidence>
<keyword evidence="3 7" id="KW-0240">DNA-directed RNA polymerase</keyword>
<dbReference type="AlphaFoldDB" id="A0A6P7T060"/>
<dbReference type="KEGG" id="osn:115218410"/>
<gene>
    <name evidence="7" type="primary">LOC115218410</name>
</gene>
<evidence type="ECO:0000256" key="3">
    <source>
        <dbReference type="ARBA" id="ARBA00022478"/>
    </source>
</evidence>
<organism evidence="6 7">
    <name type="scientific">Octopus sinensis</name>
    <name type="common">East Asian common octopus</name>
    <dbReference type="NCBI Taxonomy" id="2607531"/>
    <lineage>
        <taxon>Eukaryota</taxon>
        <taxon>Metazoa</taxon>
        <taxon>Spiralia</taxon>
        <taxon>Lophotrochozoa</taxon>
        <taxon>Mollusca</taxon>
        <taxon>Cephalopoda</taxon>
        <taxon>Coleoidea</taxon>
        <taxon>Octopodiformes</taxon>
        <taxon>Octopoda</taxon>
        <taxon>Incirrata</taxon>
        <taxon>Octopodidae</taxon>
        <taxon>Octopus</taxon>
    </lineage>
</organism>
<proteinExistence type="inferred from homology"/>
<evidence type="ECO:0000256" key="5">
    <source>
        <dbReference type="ARBA" id="ARBA00023242"/>
    </source>
</evidence>
<name>A0A6P7T060_9MOLL</name>
<dbReference type="GO" id="GO:0000428">
    <property type="term" value="C:DNA-directed RNA polymerase complex"/>
    <property type="evidence" value="ECO:0007669"/>
    <property type="project" value="UniProtKB-KW"/>
</dbReference>
<evidence type="ECO:0000313" key="6">
    <source>
        <dbReference type="Proteomes" id="UP000515154"/>
    </source>
</evidence>
<accession>A0A6P7T060</accession>
<dbReference type="InterPro" id="IPR009668">
    <property type="entry name" value="RNA_pol-assoc_fac_A49-like"/>
</dbReference>
<dbReference type="GO" id="GO:0006351">
    <property type="term" value="P:DNA-templated transcription"/>
    <property type="evidence" value="ECO:0007669"/>
    <property type="project" value="InterPro"/>
</dbReference>
<evidence type="ECO:0000313" key="7">
    <source>
        <dbReference type="RefSeq" id="XP_029644064.1"/>
    </source>
</evidence>
<keyword evidence="5" id="KW-0539">Nucleus</keyword>
<dbReference type="PANTHER" id="PTHR14440">
    <property type="entry name" value="DNA-DIRECTED RNA POLYMERASE I SUBUNIT RPA49"/>
    <property type="match status" value="1"/>
</dbReference>
<dbReference type="GO" id="GO:0005730">
    <property type="term" value="C:nucleolus"/>
    <property type="evidence" value="ECO:0007669"/>
    <property type="project" value="UniProtKB-SubCell"/>
</dbReference>
<evidence type="ECO:0000256" key="2">
    <source>
        <dbReference type="ARBA" id="ARBA00009430"/>
    </source>
</evidence>
<keyword evidence="4" id="KW-0804">Transcription</keyword>
<protein>
    <submittedName>
        <fullName evidence="7">DNA-directed RNA polymerase I subunit RPA49</fullName>
    </submittedName>
</protein>
<dbReference type="GO" id="GO:0003677">
    <property type="term" value="F:DNA binding"/>
    <property type="evidence" value="ECO:0007669"/>
    <property type="project" value="InterPro"/>
</dbReference>
<dbReference type="Proteomes" id="UP000515154">
    <property type="component" value="Linkage group LG13"/>
</dbReference>
<comment type="similarity">
    <text evidence="2">Belongs to the eukaryotic RPA49/POLR1E RNA polymerase subunit family.</text>
</comment>
<evidence type="ECO:0000256" key="1">
    <source>
        <dbReference type="ARBA" id="ARBA00004604"/>
    </source>
</evidence>
<comment type="subcellular location">
    <subcellularLocation>
        <location evidence="1">Nucleus</location>
        <location evidence="1">Nucleolus</location>
    </subcellularLocation>
</comment>
<dbReference type="Pfam" id="PF06870">
    <property type="entry name" value="RNA_pol_I_A49"/>
    <property type="match status" value="1"/>
</dbReference>
<keyword evidence="6" id="KW-1185">Reference proteome</keyword>
<reference evidence="7" key="1">
    <citation type="submission" date="2025-08" db="UniProtKB">
        <authorList>
            <consortium name="RefSeq"/>
        </authorList>
    </citation>
    <scope>IDENTIFICATION</scope>
</reference>
<sequence>MFEVKDKRPTLTIATFSHGKLKKKKHKKIKFLSYLQTQSYNGKRKRILVGKTDSICYVGDNFSGEKSDSSEMYKHYVGVLNKTTGKMQICDVEIFDLQPKFPETQTKDEDISETLGLSAVEQKLMLTNAFGSVTSRRYIESYKKTIVDGTMLDEAMDGVLDQTLNKEDLPVEGAQPETPESSLLPPCNVDATSPEDVYNISDIISPAEMGCLHEYSQDILNFKPEDLEPLKRDNVYCSSVLERLTSLPPLGSPARETKACYLQYLEYMVIFMQMSSRTIKSKLFLNSFPPIVCKEFISKFLLFVRNSKGVLERQATITLRDKLLLHILILLLIIDNFSLSFDNIQKELNIKTLKLQTLFNYIGCQIQKKKDKGNVYKVVVLKTPLKVMKPLKRSKIKF</sequence>
<dbReference type="RefSeq" id="XP_029644064.1">
    <property type="nucleotide sequence ID" value="XM_029788204.2"/>
</dbReference>